<dbReference type="GO" id="GO:0008017">
    <property type="term" value="F:microtubule binding"/>
    <property type="evidence" value="ECO:0007669"/>
    <property type="project" value="TreeGrafter"/>
</dbReference>
<feature type="transmembrane region" description="Helical" evidence="1">
    <location>
        <begin position="41"/>
        <end position="66"/>
    </location>
</feature>
<name>A0A5K3EIJ8_MESCO</name>
<evidence type="ECO:0000256" key="1">
    <source>
        <dbReference type="RuleBase" id="RU362006"/>
    </source>
</evidence>
<dbReference type="PANTHER" id="PTHR12300">
    <property type="entry name" value="HVA22-LIKE PROTEINS"/>
    <property type="match status" value="1"/>
</dbReference>
<dbReference type="Pfam" id="PF03134">
    <property type="entry name" value="TB2_DP1_HVA22"/>
    <property type="match status" value="1"/>
</dbReference>
<dbReference type="PANTHER" id="PTHR12300:SF117">
    <property type="entry name" value="LP05237P-RELATED"/>
    <property type="match status" value="1"/>
</dbReference>
<dbReference type="GO" id="GO:0005881">
    <property type="term" value="C:cytoplasmic microtubule"/>
    <property type="evidence" value="ECO:0007669"/>
    <property type="project" value="TreeGrafter"/>
</dbReference>
<proteinExistence type="inferred from homology"/>
<feature type="region of interest" description="Disordered" evidence="2">
    <location>
        <begin position="165"/>
        <end position="247"/>
    </location>
</feature>
<comment type="similarity">
    <text evidence="1">Belongs to the DP1 family.</text>
</comment>
<keyword evidence="1" id="KW-1133">Transmembrane helix</keyword>
<feature type="compositionally biased region" description="Polar residues" evidence="2">
    <location>
        <begin position="167"/>
        <end position="176"/>
    </location>
</feature>
<keyword evidence="1" id="KW-0472">Membrane</keyword>
<feature type="region of interest" description="Disordered" evidence="2">
    <location>
        <begin position="273"/>
        <end position="305"/>
    </location>
</feature>
<dbReference type="WBParaSite" id="MCU_000794-RA">
    <property type="protein sequence ID" value="MCU_000794-RA"/>
    <property type="gene ID" value="MCU_000794"/>
</dbReference>
<evidence type="ECO:0000313" key="3">
    <source>
        <dbReference type="WBParaSite" id="MCU_000794-RA"/>
    </source>
</evidence>
<dbReference type="GO" id="GO:0071786">
    <property type="term" value="P:endoplasmic reticulum tubular network organization"/>
    <property type="evidence" value="ECO:0007669"/>
    <property type="project" value="TreeGrafter"/>
</dbReference>
<dbReference type="GO" id="GO:0071782">
    <property type="term" value="C:endoplasmic reticulum tubular network"/>
    <property type="evidence" value="ECO:0007669"/>
    <property type="project" value="TreeGrafter"/>
</dbReference>
<organism evidence="3">
    <name type="scientific">Mesocestoides corti</name>
    <name type="common">Flatworm</name>
    <dbReference type="NCBI Taxonomy" id="53468"/>
    <lineage>
        <taxon>Eukaryota</taxon>
        <taxon>Metazoa</taxon>
        <taxon>Spiralia</taxon>
        <taxon>Lophotrochozoa</taxon>
        <taxon>Platyhelminthes</taxon>
        <taxon>Cestoda</taxon>
        <taxon>Eucestoda</taxon>
        <taxon>Cyclophyllidea</taxon>
        <taxon>Mesocestoididae</taxon>
        <taxon>Mesocestoides</taxon>
    </lineage>
</organism>
<dbReference type="AlphaFoldDB" id="A0A5K3EIJ8"/>
<dbReference type="InterPro" id="IPR004345">
    <property type="entry name" value="TB2_DP1_HVA22"/>
</dbReference>
<dbReference type="GO" id="GO:0005789">
    <property type="term" value="C:endoplasmic reticulum membrane"/>
    <property type="evidence" value="ECO:0007669"/>
    <property type="project" value="TreeGrafter"/>
</dbReference>
<reference evidence="3" key="1">
    <citation type="submission" date="2019-11" db="UniProtKB">
        <authorList>
            <consortium name="WormBaseParasite"/>
        </authorList>
    </citation>
    <scope>IDENTIFICATION</scope>
</reference>
<feature type="transmembrane region" description="Helical" evidence="1">
    <location>
        <begin position="6"/>
        <end position="21"/>
    </location>
</feature>
<sequence length="305" mass="34457">MVVLLFCRFIITIFGVLYPAYKSYKALRYKDVKELVRLTMYWIVFSGFLAFETVGDIFLAWFPLYYEIKTVFVLYLVLPFTQGSSIIYRKIVHPQLSNKEKDIDQYIERAAESGCSAVMHFGAKGLTYVANTAISTAIKSQDLIISHLNQRSLSLDDIRPLALQRPSGDSSATYVSSKEHNQPPLQRTRSSRQRFVNAIPLDNVKELTDEESQNVESVSPVDSGDVPRPSVLRKSSSEFREPNSPKAHMQYLRSNTEPINAYLMRANLKPVAPSSSVTASRCPAPIPPRSVVRTERQISQPMDPT</sequence>
<accession>A0A5K3EIJ8</accession>
<protein>
    <recommendedName>
        <fullName evidence="1">Receptor expression-enhancing protein</fullName>
    </recommendedName>
</protein>
<keyword evidence="1" id="KW-0812">Transmembrane</keyword>
<evidence type="ECO:0000256" key="2">
    <source>
        <dbReference type="SAM" id="MobiDB-lite"/>
    </source>
</evidence>
<comment type="subcellular location">
    <subcellularLocation>
        <location evidence="1">Membrane</location>
        <topology evidence="1">Multi-pass membrane protein</topology>
    </subcellularLocation>
</comment>